<evidence type="ECO:0000313" key="2">
    <source>
        <dbReference type="EMBL" id="KAL2494064.1"/>
    </source>
</evidence>
<protein>
    <submittedName>
        <fullName evidence="2">Uncharacterized protein</fullName>
    </submittedName>
</protein>
<gene>
    <name evidence="2" type="ORF">Fot_37821</name>
</gene>
<feature type="region of interest" description="Disordered" evidence="1">
    <location>
        <begin position="47"/>
        <end position="75"/>
    </location>
</feature>
<dbReference type="Proteomes" id="UP001604277">
    <property type="component" value="Unassembled WGS sequence"/>
</dbReference>
<evidence type="ECO:0000256" key="1">
    <source>
        <dbReference type="SAM" id="MobiDB-lite"/>
    </source>
</evidence>
<name>A0ABD1S451_9LAMI</name>
<keyword evidence="3" id="KW-1185">Reference proteome</keyword>
<organism evidence="2 3">
    <name type="scientific">Forsythia ovata</name>
    <dbReference type="NCBI Taxonomy" id="205694"/>
    <lineage>
        <taxon>Eukaryota</taxon>
        <taxon>Viridiplantae</taxon>
        <taxon>Streptophyta</taxon>
        <taxon>Embryophyta</taxon>
        <taxon>Tracheophyta</taxon>
        <taxon>Spermatophyta</taxon>
        <taxon>Magnoliopsida</taxon>
        <taxon>eudicotyledons</taxon>
        <taxon>Gunneridae</taxon>
        <taxon>Pentapetalae</taxon>
        <taxon>asterids</taxon>
        <taxon>lamiids</taxon>
        <taxon>Lamiales</taxon>
        <taxon>Oleaceae</taxon>
        <taxon>Forsythieae</taxon>
        <taxon>Forsythia</taxon>
    </lineage>
</organism>
<dbReference type="EMBL" id="JBFOLJ010000011">
    <property type="protein sequence ID" value="KAL2494064.1"/>
    <property type="molecule type" value="Genomic_DNA"/>
</dbReference>
<comment type="caution">
    <text evidence="2">The sequence shown here is derived from an EMBL/GenBank/DDBJ whole genome shotgun (WGS) entry which is preliminary data.</text>
</comment>
<reference evidence="3" key="1">
    <citation type="submission" date="2024-07" db="EMBL/GenBank/DDBJ databases">
        <title>Two chromosome-level genome assemblies of Korean endemic species Abeliophyllum distichum and Forsythia ovata (Oleaceae).</title>
        <authorList>
            <person name="Jang H."/>
        </authorList>
    </citation>
    <scope>NUCLEOTIDE SEQUENCE [LARGE SCALE GENOMIC DNA]</scope>
</reference>
<accession>A0ABD1S451</accession>
<sequence>MPDKEEPLVIQFVIQLNDDSKMESHIGAMVAQSLGQHDVNVANKIRASNHGPPVKEPQTAVHKQHSTDNSEPSPLRNIIPHLLRQSNVLKFEAPDSPLSCRPCKETPQQTNGLETDYAFDGVLSLKPTREAEKGEGLNLIFRLENATIGYAGEGLCIPNFHFPIICVYDQINQFK</sequence>
<proteinExistence type="predicted"/>
<evidence type="ECO:0000313" key="3">
    <source>
        <dbReference type="Proteomes" id="UP001604277"/>
    </source>
</evidence>
<dbReference type="AlphaFoldDB" id="A0ABD1S451"/>